<protein>
    <submittedName>
        <fullName evidence="1">Uncharacterized protein</fullName>
    </submittedName>
</protein>
<gene>
    <name evidence="1" type="ORF">Zmor_023273</name>
</gene>
<proteinExistence type="predicted"/>
<dbReference type="EMBL" id="JALNTZ010000007">
    <property type="protein sequence ID" value="KAJ3645632.1"/>
    <property type="molecule type" value="Genomic_DNA"/>
</dbReference>
<dbReference type="AlphaFoldDB" id="A0AA38HZ36"/>
<organism evidence="1 2">
    <name type="scientific">Zophobas morio</name>
    <dbReference type="NCBI Taxonomy" id="2755281"/>
    <lineage>
        <taxon>Eukaryota</taxon>
        <taxon>Metazoa</taxon>
        <taxon>Ecdysozoa</taxon>
        <taxon>Arthropoda</taxon>
        <taxon>Hexapoda</taxon>
        <taxon>Insecta</taxon>
        <taxon>Pterygota</taxon>
        <taxon>Neoptera</taxon>
        <taxon>Endopterygota</taxon>
        <taxon>Coleoptera</taxon>
        <taxon>Polyphaga</taxon>
        <taxon>Cucujiformia</taxon>
        <taxon>Tenebrionidae</taxon>
        <taxon>Zophobas</taxon>
    </lineage>
</organism>
<keyword evidence="2" id="KW-1185">Reference proteome</keyword>
<evidence type="ECO:0000313" key="1">
    <source>
        <dbReference type="EMBL" id="KAJ3645632.1"/>
    </source>
</evidence>
<accession>A0AA38HZ36</accession>
<reference evidence="1" key="1">
    <citation type="journal article" date="2023" name="G3 (Bethesda)">
        <title>Whole genome assemblies of Zophobas morio and Tenebrio molitor.</title>
        <authorList>
            <person name="Kaur S."/>
            <person name="Stinson S.A."/>
            <person name="diCenzo G.C."/>
        </authorList>
    </citation>
    <scope>NUCLEOTIDE SEQUENCE</scope>
    <source>
        <strain evidence="1">QUZm001</strain>
    </source>
</reference>
<comment type="caution">
    <text evidence="1">The sequence shown here is derived from an EMBL/GenBank/DDBJ whole genome shotgun (WGS) entry which is preliminary data.</text>
</comment>
<evidence type="ECO:0000313" key="2">
    <source>
        <dbReference type="Proteomes" id="UP001168821"/>
    </source>
</evidence>
<name>A0AA38HZ36_9CUCU</name>
<sequence>MIAIIIAALIHEAHLKCGETHLAINTEEVEVCDGTGVSQIRSNNHSSTNGSIITMTLKNNHLIVETEERNDIEEDSRETTMKYSPGARDGVFVVEVQQGVRRSPGSGPQSGADPELSVSVSDQCALVHNPPDRYSDDETLEECDDYYIETTSPARDTPDSLITQIRTGLSQSDSSLTGEHPSYCYTNQQCYDNGSYGYPIYNGYINDEPPQRLKEDNNKPKITAAVYKTHSRTIEEPDEDEVQEEQMRLGNSLHILDKKPNDISLSRRTEADVRSAEYANKGFD</sequence>
<dbReference type="Proteomes" id="UP001168821">
    <property type="component" value="Unassembled WGS sequence"/>
</dbReference>